<reference evidence="4" key="4">
    <citation type="submission" date="2020-05" db="EMBL/GenBank/DDBJ databases">
        <title>Complete genome sequence of Bradyrhizobium diazoefficiens XF4 isolated from soybean nodule.</title>
        <authorList>
            <person name="Noda R."/>
            <person name="Kakizaki K."/>
            <person name="Minamisawa K."/>
        </authorList>
    </citation>
    <scope>NUCLEOTIDE SEQUENCE</scope>
    <source>
        <strain evidence="4">XF4</strain>
    </source>
</reference>
<evidence type="ECO:0000256" key="1">
    <source>
        <dbReference type="SAM" id="MobiDB-lite"/>
    </source>
</evidence>
<evidence type="ECO:0000313" key="6">
    <source>
        <dbReference type="EMBL" id="BCE63370.1"/>
    </source>
</evidence>
<accession>A0A810CN80</accession>
<dbReference type="AlphaFoldDB" id="A0A810CN80"/>
<dbReference type="EMBL" id="AP023091">
    <property type="protein sequence ID" value="BCE19525.1"/>
    <property type="molecule type" value="Genomic_DNA"/>
</dbReference>
<feature type="region of interest" description="Disordered" evidence="1">
    <location>
        <begin position="22"/>
        <end position="54"/>
    </location>
</feature>
<dbReference type="EMBL" id="AP023095">
    <property type="protein sequence ID" value="BCE54637.1"/>
    <property type="molecule type" value="Genomic_DNA"/>
</dbReference>
<protein>
    <submittedName>
        <fullName evidence="9">Uncharacterized protein</fullName>
    </submittedName>
</protein>
<evidence type="ECO:0000313" key="7">
    <source>
        <dbReference type="EMBL" id="BCE72084.1"/>
    </source>
</evidence>
<evidence type="ECO:0000313" key="2">
    <source>
        <dbReference type="EMBL" id="BCE19525.1"/>
    </source>
</evidence>
<organism evidence="9">
    <name type="scientific">Bradyrhizobium diazoefficiens</name>
    <dbReference type="NCBI Taxonomy" id="1355477"/>
    <lineage>
        <taxon>Bacteria</taxon>
        <taxon>Pseudomonadati</taxon>
        <taxon>Pseudomonadota</taxon>
        <taxon>Alphaproteobacteria</taxon>
        <taxon>Hyphomicrobiales</taxon>
        <taxon>Nitrobacteraceae</taxon>
        <taxon>Bradyrhizobium</taxon>
    </lineage>
</organism>
<dbReference type="EMBL" id="AP023093">
    <property type="protein sequence ID" value="BCE37217.1"/>
    <property type="molecule type" value="Genomic_DNA"/>
</dbReference>
<reference evidence="3" key="3">
    <citation type="submission" date="2020-05" db="EMBL/GenBank/DDBJ databases">
        <title>Complete genome sequence of Bradyrhizobium diazoefficiens XF3 isolated from soybean nodule.</title>
        <authorList>
            <person name="Noda R."/>
            <person name="Kakizaki K."/>
            <person name="Minamisawa K."/>
        </authorList>
    </citation>
    <scope>NUCLEOTIDE SEQUENCE</scope>
    <source>
        <strain evidence="3">XF3</strain>
    </source>
</reference>
<reference evidence="2" key="1">
    <citation type="submission" date="2020-05" db="EMBL/GenBank/DDBJ databases">
        <title>Complete genome sequence of Bradyrhizobium diazoefficiens XF1 isolated from soybean nodule.</title>
        <authorList>
            <person name="Noda R."/>
            <person name="Kakizaki K."/>
            <person name="Minamisawa K."/>
        </authorList>
    </citation>
    <scope>NUCLEOTIDE SEQUENCE</scope>
    <source>
        <strain evidence="2">XF1</strain>
    </source>
</reference>
<proteinExistence type="predicted"/>
<dbReference type="EMBL" id="AP023099">
    <property type="protein sequence ID" value="BCE89303.1"/>
    <property type="molecule type" value="Genomic_DNA"/>
</dbReference>
<reference evidence="9" key="2">
    <citation type="submission" date="2020-05" db="EMBL/GenBank/DDBJ databases">
        <title>Complete genome sequence of Bradyrhizobium diazoefficiens XF10 isolated from soybean nodule.</title>
        <authorList>
            <person name="Noda R."/>
            <person name="Kakizaki K."/>
            <person name="Minamisawa K."/>
        </authorList>
    </citation>
    <scope>NUCLEOTIDE SEQUENCE</scope>
    <source>
        <strain evidence="9">XF10</strain>
    </source>
</reference>
<dbReference type="EMBL" id="AP023097">
    <property type="protein sequence ID" value="BCE72084.1"/>
    <property type="molecule type" value="Genomic_DNA"/>
</dbReference>
<gene>
    <name evidence="9" type="ORF">XF10B_21010</name>
    <name evidence="2" type="ORF">XF1B_22060</name>
    <name evidence="3" type="ORF">XF3B_22480</name>
    <name evidence="4" type="ORF">XF4B_21270</name>
    <name evidence="5" type="ORF">XF5B_21490</name>
    <name evidence="6" type="ORF">XF6B_21690</name>
    <name evidence="7" type="ORF">XF8B_21950</name>
    <name evidence="8" type="ORF">XF9B_22350</name>
</gene>
<reference evidence="8" key="8">
    <citation type="submission" date="2020-05" db="EMBL/GenBank/DDBJ databases">
        <title>Complete genome sequence of Bradyrhizobium diazoefficiens XF9 isolated from soybean nodule.</title>
        <authorList>
            <person name="Noda R."/>
            <person name="Kakizaki K."/>
            <person name="Minamisawa K."/>
        </authorList>
    </citation>
    <scope>NUCLEOTIDE SEQUENCE</scope>
    <source>
        <strain evidence="8">XF9</strain>
    </source>
</reference>
<dbReference type="EMBL" id="AP023094">
    <property type="protein sequence ID" value="BCE45778.1"/>
    <property type="molecule type" value="Genomic_DNA"/>
</dbReference>
<reference evidence="6" key="6">
    <citation type="submission" date="2020-05" db="EMBL/GenBank/DDBJ databases">
        <title>Complete genome sequence of Bradyrhizobium diazoefficiens XF6 isolated from soybean nodule.</title>
        <authorList>
            <person name="Noda R."/>
            <person name="Kakizaki K."/>
            <person name="Minamisawa K."/>
        </authorList>
    </citation>
    <scope>NUCLEOTIDE SEQUENCE</scope>
    <source>
        <strain evidence="6">XF6</strain>
    </source>
</reference>
<evidence type="ECO:0000313" key="4">
    <source>
        <dbReference type="EMBL" id="BCE45778.1"/>
    </source>
</evidence>
<sequence>MFLWCFVDMRLRRLRSRTLVGATGRKRAEEDNEYRLNLPESGAEPMQPVGSAGR</sequence>
<reference evidence="5" key="5">
    <citation type="submission" date="2020-05" db="EMBL/GenBank/DDBJ databases">
        <title>Complete genome sequence of Bradyrhizobium diazoefficiens XF5 isolated from soybean nodule.</title>
        <authorList>
            <person name="Noda R."/>
            <person name="Kakizaki K."/>
            <person name="Minamisawa K."/>
        </authorList>
    </citation>
    <scope>NUCLEOTIDE SEQUENCE</scope>
    <source>
        <strain evidence="5">XF5</strain>
    </source>
</reference>
<dbReference type="EMBL" id="AP023096">
    <property type="protein sequence ID" value="BCE63370.1"/>
    <property type="molecule type" value="Genomic_DNA"/>
</dbReference>
<name>A0A810CN80_9BRAD</name>
<dbReference type="EMBL" id="AP023098">
    <property type="protein sequence ID" value="BCE80814.1"/>
    <property type="molecule type" value="Genomic_DNA"/>
</dbReference>
<evidence type="ECO:0000313" key="9">
    <source>
        <dbReference type="EMBL" id="BCE89303.1"/>
    </source>
</evidence>
<reference evidence="7" key="7">
    <citation type="submission" date="2020-05" db="EMBL/GenBank/DDBJ databases">
        <title>Complete genome sequence of Bradyrhizobium diazoefficiens XF8 isolated from soybean nodule.</title>
        <authorList>
            <person name="Noda R."/>
            <person name="Kakizaki K."/>
            <person name="Minamisawa K."/>
        </authorList>
    </citation>
    <scope>NUCLEOTIDE SEQUENCE</scope>
    <source>
        <strain evidence="7">XF8</strain>
    </source>
</reference>
<evidence type="ECO:0000313" key="5">
    <source>
        <dbReference type="EMBL" id="BCE54637.1"/>
    </source>
</evidence>
<evidence type="ECO:0000313" key="8">
    <source>
        <dbReference type="EMBL" id="BCE80814.1"/>
    </source>
</evidence>
<evidence type="ECO:0000313" key="3">
    <source>
        <dbReference type="EMBL" id="BCE37217.1"/>
    </source>
</evidence>